<evidence type="ECO:0008006" key="4">
    <source>
        <dbReference type="Google" id="ProtNLM"/>
    </source>
</evidence>
<organism evidence="2 3">
    <name type="scientific">Paractinoplanes toevensis</name>
    <dbReference type="NCBI Taxonomy" id="571911"/>
    <lineage>
        <taxon>Bacteria</taxon>
        <taxon>Bacillati</taxon>
        <taxon>Actinomycetota</taxon>
        <taxon>Actinomycetes</taxon>
        <taxon>Micromonosporales</taxon>
        <taxon>Micromonosporaceae</taxon>
        <taxon>Paractinoplanes</taxon>
    </lineage>
</organism>
<dbReference type="AlphaFoldDB" id="A0A919TH57"/>
<reference evidence="2 3" key="1">
    <citation type="submission" date="2021-03" db="EMBL/GenBank/DDBJ databases">
        <title>Whole genome shotgun sequence of Actinoplanes toevensis NBRC 105298.</title>
        <authorList>
            <person name="Komaki H."/>
            <person name="Tamura T."/>
        </authorList>
    </citation>
    <scope>NUCLEOTIDE SEQUENCE [LARGE SCALE GENOMIC DNA]</scope>
    <source>
        <strain evidence="2 3">NBRC 105298</strain>
    </source>
</reference>
<name>A0A919TH57_9ACTN</name>
<proteinExistence type="predicted"/>
<accession>A0A919TH57</accession>
<evidence type="ECO:0000313" key="2">
    <source>
        <dbReference type="EMBL" id="GIM95082.1"/>
    </source>
</evidence>
<protein>
    <recommendedName>
        <fullName evidence="4">tRNA adenosine deaminase-associated protein</fullName>
    </recommendedName>
</protein>
<comment type="caution">
    <text evidence="2">The sequence shown here is derived from an EMBL/GenBank/DDBJ whole genome shotgun (WGS) entry which is preliminary data.</text>
</comment>
<dbReference type="InterPro" id="IPR023869">
    <property type="entry name" value="tRNA_Adeno_NH3ase_assoc_put"/>
</dbReference>
<evidence type="ECO:0000256" key="1">
    <source>
        <dbReference type="SAM" id="MobiDB-lite"/>
    </source>
</evidence>
<feature type="region of interest" description="Disordered" evidence="1">
    <location>
        <begin position="119"/>
        <end position="157"/>
    </location>
</feature>
<evidence type="ECO:0000313" key="3">
    <source>
        <dbReference type="Proteomes" id="UP000677082"/>
    </source>
</evidence>
<dbReference type="EMBL" id="BOQN01000088">
    <property type="protein sequence ID" value="GIM95082.1"/>
    <property type="molecule type" value="Genomic_DNA"/>
</dbReference>
<gene>
    <name evidence="2" type="ORF">Ato02nite_068750</name>
</gene>
<dbReference type="NCBIfam" id="TIGR03941">
    <property type="entry name" value="tRNA_deam_assoc"/>
    <property type="match status" value="1"/>
</dbReference>
<sequence length="202" mass="21935">MARRARRSSRYRHSLKTKVAWGEILSTFAAAVSRGKNGWTASELDLTGLADIDEVVDALRDVEPDADMALLFVESDDQYLAILRLDDGEDLRVFGSDSAFAEESRIGSVLLGEIEAPALEIDELTSSPTEDEEEDEEEEDDRPSADPDADPVGDAELLGDLGISANRLLGLCGKEGMLPSDVTAEICQKIGCGDEMEELREA</sequence>
<keyword evidence="3" id="KW-1185">Reference proteome</keyword>
<dbReference type="Proteomes" id="UP000677082">
    <property type="component" value="Unassembled WGS sequence"/>
</dbReference>
<feature type="compositionally biased region" description="Acidic residues" evidence="1">
    <location>
        <begin position="129"/>
        <end position="153"/>
    </location>
</feature>